<keyword evidence="3" id="KW-0597">Phosphoprotein</keyword>
<dbReference type="InterPro" id="IPR005845">
    <property type="entry name" value="A-D-PHexomutase_a/b/a-II"/>
</dbReference>
<evidence type="ECO:0000259" key="5">
    <source>
        <dbReference type="Pfam" id="PF02878"/>
    </source>
</evidence>
<organism evidence="9 10">
    <name type="scientific">Iamia majanohamensis</name>
    <dbReference type="NCBI Taxonomy" id="467976"/>
    <lineage>
        <taxon>Bacteria</taxon>
        <taxon>Bacillati</taxon>
        <taxon>Actinomycetota</taxon>
        <taxon>Acidimicrobiia</taxon>
        <taxon>Acidimicrobiales</taxon>
        <taxon>Iamiaceae</taxon>
        <taxon>Iamia</taxon>
    </lineage>
</organism>
<dbReference type="InterPro" id="IPR050486">
    <property type="entry name" value="Mannose-1P_guanyltransferase"/>
</dbReference>
<name>A0AAE9Y3D4_9ACTN</name>
<dbReference type="InterPro" id="IPR029044">
    <property type="entry name" value="Nucleotide-diphossugar_trans"/>
</dbReference>
<evidence type="ECO:0000256" key="1">
    <source>
        <dbReference type="ARBA" id="ARBA00007274"/>
    </source>
</evidence>
<dbReference type="SUPFAM" id="SSF53448">
    <property type="entry name" value="Nucleotide-diphospho-sugar transferases"/>
    <property type="match status" value="1"/>
</dbReference>
<dbReference type="Proteomes" id="UP001216390">
    <property type="component" value="Chromosome"/>
</dbReference>
<dbReference type="Pfam" id="PF00483">
    <property type="entry name" value="NTP_transferase"/>
    <property type="match status" value="1"/>
</dbReference>
<dbReference type="GO" id="GO:0016868">
    <property type="term" value="F:intramolecular phosphotransferase activity"/>
    <property type="evidence" value="ECO:0007669"/>
    <property type="project" value="InterPro"/>
</dbReference>
<dbReference type="InterPro" id="IPR056729">
    <property type="entry name" value="GMPPB_C"/>
</dbReference>
<dbReference type="Pfam" id="PF25087">
    <property type="entry name" value="GMPPB_C"/>
    <property type="match status" value="1"/>
</dbReference>
<evidence type="ECO:0000313" key="9">
    <source>
        <dbReference type="EMBL" id="WCO65040.1"/>
    </source>
</evidence>
<dbReference type="SUPFAM" id="SSF55957">
    <property type="entry name" value="Phosphoglucomutase, C-terminal domain"/>
    <property type="match status" value="1"/>
</dbReference>
<dbReference type="Gene3D" id="3.90.550.10">
    <property type="entry name" value="Spore Coat Polysaccharide Biosynthesis Protein SpsA, Chain A"/>
    <property type="match status" value="1"/>
</dbReference>
<evidence type="ECO:0000256" key="3">
    <source>
        <dbReference type="ARBA" id="ARBA00022553"/>
    </source>
</evidence>
<sequence length="828" mass="88369">MKAVIMAGGEGSRLRPLTTHTPKPMLPLANRPMMEHIVGLLRSHGYTEIVVTVAFLANQIRTYFGDGSDFGVEITYATEEQPLGTAGSVRNAKDVLDERFLVISGDVLTDIDLSAIVAEHEAKGALATIGLVAVDDPLEFGIVITKEDGSIERFLEKPTWGQVFSDTINTGIFVLEPEIFDYIAPDRPVDFSGEVFPKLLEEGRPMVGAVAEGYWEDVGTLEAYVRAHHDVLDGTVKLDVPGFRLRDGVWLGEGAEVHPDAEIVGTAVVGPGCRVAAGARIGPYAVLGRNCRVRADAAVERSVVHENVYLGESSRLRGSIVGRSGEIRRAARCDEGSVLGDECFVGEEAVIGAGVKVYPFKTIEAGATVNSSIILETRGARSLFGASGVSGLANVDMTPELAARVAMAWATTLPKDSTVVTSRDSSRAARMLKRALMSGLNAAGVSVLDLEVASVPVTRFAARGSVVAGGITVRLEGDDPDSVAFRFIDGSGLDISEASQRKIERQFSREDFRRVPAEEIGEIGYPPRVLEHYTTALGGIVDLDVVRAAGFKIVTDYGFGSTSFTMPTVLAQIGADVLSVNPYASTQGAMSFDRDRAAADAGALVTAAGAQVGAIIDAGGERLTLVDDEGRVLTDTQALLAMVRLVAPHIDGDRIVVPVNASRHVQDIVEGTGVEVRQAKTSTAALMAAADEPGVGFGGDTDGGFIVPGFLPAFDAAATFVKLLELLARHDVRLSEVVDDLPRPHIAHETVVTPWEQKGMVMRTLVERTDPDRLVLVDGVKVLHDDGWALALPDPSEPLTHIWAEADTESGARSRAQEYGRRLRQLIR</sequence>
<reference evidence="9" key="1">
    <citation type="submission" date="2023-01" db="EMBL/GenBank/DDBJ databases">
        <title>The diversity of Class Acidimicrobiia in South China Sea sediment environments and the proposal of Iamia marina sp. nov., a novel species of the genus Iamia.</title>
        <authorList>
            <person name="He Y."/>
            <person name="Tian X."/>
        </authorList>
    </citation>
    <scope>NUCLEOTIDE SEQUENCE</scope>
    <source>
        <strain evidence="9">DSM 19957</strain>
    </source>
</reference>
<dbReference type="SUPFAM" id="SSF51161">
    <property type="entry name" value="Trimeric LpxA-like enzymes"/>
    <property type="match status" value="1"/>
</dbReference>
<dbReference type="InterPro" id="IPR005846">
    <property type="entry name" value="A-D-PHexomutase_a/b/a-III"/>
</dbReference>
<gene>
    <name evidence="9" type="ORF">PO878_11070</name>
</gene>
<dbReference type="InterPro" id="IPR036900">
    <property type="entry name" value="A-D-PHexomutase_C_sf"/>
</dbReference>
<feature type="domain" description="Mannose-1-phosphate guanyltransferase C-terminal" evidence="8">
    <location>
        <begin position="263"/>
        <end position="367"/>
    </location>
</feature>
<comment type="similarity">
    <text evidence="1">Belongs to the transferase hexapeptide repeat family.</text>
</comment>
<dbReference type="Gene3D" id="3.30.310.50">
    <property type="entry name" value="Alpha-D-phosphohexomutase, C-terminal domain"/>
    <property type="match status" value="1"/>
</dbReference>
<accession>A0AAE9Y3D4</accession>
<evidence type="ECO:0000259" key="7">
    <source>
        <dbReference type="Pfam" id="PF02880"/>
    </source>
</evidence>
<dbReference type="Pfam" id="PF02878">
    <property type="entry name" value="PGM_PMM_I"/>
    <property type="match status" value="1"/>
</dbReference>
<dbReference type="Pfam" id="PF02879">
    <property type="entry name" value="PGM_PMM_II"/>
    <property type="match status" value="1"/>
</dbReference>
<dbReference type="Gene3D" id="2.160.10.10">
    <property type="entry name" value="Hexapeptide repeat proteins"/>
    <property type="match status" value="1"/>
</dbReference>
<feature type="domain" description="Alpha-D-phosphohexomutase alpha/beta/alpha" evidence="5">
    <location>
        <begin position="382"/>
        <end position="513"/>
    </location>
</feature>
<feature type="domain" description="Alpha-D-phosphohexomutase alpha/beta/alpha" evidence="7">
    <location>
        <begin position="650"/>
        <end position="743"/>
    </location>
</feature>
<protein>
    <submittedName>
        <fullName evidence="9">Sugar phosphate nucleotidyltransferase</fullName>
    </submittedName>
</protein>
<evidence type="ECO:0000259" key="6">
    <source>
        <dbReference type="Pfam" id="PF02879"/>
    </source>
</evidence>
<proteinExistence type="inferred from homology"/>
<dbReference type="Gene3D" id="3.40.120.10">
    <property type="entry name" value="Alpha-D-Glucose-1,6-Bisphosphate, subunit A, domain 3"/>
    <property type="match status" value="3"/>
</dbReference>
<feature type="domain" description="Nucleotidyl transferase" evidence="4">
    <location>
        <begin position="2"/>
        <end position="233"/>
    </location>
</feature>
<dbReference type="SUPFAM" id="SSF53738">
    <property type="entry name" value="Phosphoglucomutase, first 3 domains"/>
    <property type="match status" value="3"/>
</dbReference>
<dbReference type="KEGG" id="ima:PO878_11070"/>
<dbReference type="Pfam" id="PF02880">
    <property type="entry name" value="PGM_PMM_III"/>
    <property type="match status" value="1"/>
</dbReference>
<dbReference type="CDD" id="cd04181">
    <property type="entry name" value="NTP_transferase"/>
    <property type="match status" value="1"/>
</dbReference>
<dbReference type="AlphaFoldDB" id="A0AAE9Y3D4"/>
<evidence type="ECO:0000313" key="10">
    <source>
        <dbReference type="Proteomes" id="UP001216390"/>
    </source>
</evidence>
<keyword evidence="10" id="KW-1185">Reference proteome</keyword>
<dbReference type="InterPro" id="IPR011004">
    <property type="entry name" value="Trimer_LpxA-like_sf"/>
</dbReference>
<dbReference type="RefSeq" id="WP_272734565.1">
    <property type="nucleotide sequence ID" value="NZ_CP116942.1"/>
</dbReference>
<dbReference type="InterPro" id="IPR016055">
    <property type="entry name" value="A-D-PHexomutase_a/b/a-I/II/III"/>
</dbReference>
<evidence type="ECO:0000256" key="2">
    <source>
        <dbReference type="ARBA" id="ARBA00010231"/>
    </source>
</evidence>
<evidence type="ECO:0000259" key="4">
    <source>
        <dbReference type="Pfam" id="PF00483"/>
    </source>
</evidence>
<dbReference type="InterPro" id="IPR005844">
    <property type="entry name" value="A-D-PHexomutase_a/b/a-I"/>
</dbReference>
<comment type="similarity">
    <text evidence="2">Belongs to the phosphohexose mutase family.</text>
</comment>
<dbReference type="GO" id="GO:0005975">
    <property type="term" value="P:carbohydrate metabolic process"/>
    <property type="evidence" value="ECO:0007669"/>
    <property type="project" value="InterPro"/>
</dbReference>
<feature type="domain" description="Alpha-D-phosphohexomutase alpha/beta/alpha" evidence="6">
    <location>
        <begin position="532"/>
        <end position="630"/>
    </location>
</feature>
<dbReference type="EMBL" id="CP116942">
    <property type="protein sequence ID" value="WCO65040.1"/>
    <property type="molecule type" value="Genomic_DNA"/>
</dbReference>
<dbReference type="InterPro" id="IPR005835">
    <property type="entry name" value="NTP_transferase_dom"/>
</dbReference>
<dbReference type="PANTHER" id="PTHR22572">
    <property type="entry name" value="SUGAR-1-PHOSPHATE GUANYL TRANSFERASE"/>
    <property type="match status" value="1"/>
</dbReference>
<evidence type="ECO:0000259" key="8">
    <source>
        <dbReference type="Pfam" id="PF25087"/>
    </source>
</evidence>